<evidence type="ECO:0000313" key="3">
    <source>
        <dbReference type="RefSeq" id="XP_015189380.1"/>
    </source>
</evidence>
<sequence>MKSQNKLLCRKLDPVEVKSFLNDKILIYQKKLECYEKRSRFRLENRKFELYRGKFYRELESIKINHHNVNVEDIKNFWSSMWKKDTKTKEPKVYSEYVNEVVSLVNKNDKRFLSYSEFLEIVSRLPNWKAAGPDGIYNFFVKKLTSIHEIMYNLIKKQCLDGFKEEEWLYKGLTYLIPKEECHKGENQLGTIRSIQGAKEQAMLNISLNMEHDNKLKSCWIDVKKAFDSIEHDYLLECLKNLNFPIWILNFVKNITSKWSIDVLMDNKKLFTNKISKGILQGDSLSPLLFVICMDPLSKKLNSIYPMVNVEIEKDKSYMTNHLLFIDDIKLISKDKEILKRLMTEVMKFFELVGLEKNKEKSATNCRALELEANFIDNRNFYKYLGVTEYSNRILNIEPEVFEGIDAQIRLILIKNGIHLQPACKEKLYLSRKELGRGLCSLEFKSEREYLRVKYNLSNNNTLKDLYDSQRKNLYNKINAKPVHKILYKAEENQMVSILDSSIWLSRGNVQAKSEGIMCYVQDRNMFNSDKQICPHYKASRKTVDHLATRCEQMLDHDYMRRHNEIVKCLHLLLCKKYNIKAAKRLRGHSVQQVVSNGQTEIRVDTTIRTDITVKCNKPDILVESEKLRKYDILANKLTQIYSFQTKIIPFVLTWDGIVTKYHRKYKEALNIPFNLEAYIQYVSLKKTMESISMDFRRQDVDLKDFDEVNLIAETVVSSGVCDSNKNTFLGEKTKFPHCKEKRRTVDHLATRCDRMLSFDYTRRYNEVARSIHLQLCQAYNLKASKKLQNHSVQEVLSNDKIEIRVDTKISTDVKIQHNKHDIFVYDKIKKEITLIEVGITSQENLQSVESEKMRKYDLLANELGLIYKAKTKIISYIMTWDGLVTIFHKTYVRVLGISTSTDYIQRGQNEGGTALLDIEDKYGGLCCNVDVKHSKSKFVTNK</sequence>
<dbReference type="InterPro" id="IPR000477">
    <property type="entry name" value="RT_dom"/>
</dbReference>
<dbReference type="RefSeq" id="XP_015189380.1">
    <property type="nucleotide sequence ID" value="XM_015333894.1"/>
</dbReference>
<dbReference type="SUPFAM" id="SSF56672">
    <property type="entry name" value="DNA/RNA polymerases"/>
    <property type="match status" value="1"/>
</dbReference>
<evidence type="ECO:0000313" key="2">
    <source>
        <dbReference type="Proteomes" id="UP000694924"/>
    </source>
</evidence>
<reference evidence="3" key="1">
    <citation type="submission" date="2025-08" db="UniProtKB">
        <authorList>
            <consortium name="RefSeq"/>
        </authorList>
    </citation>
    <scope>IDENTIFICATION</scope>
    <source>
        <tissue evidence="3">Whole body</tissue>
    </source>
</reference>
<feature type="domain" description="Reverse transcriptase" evidence="1">
    <location>
        <begin position="1"/>
        <end position="389"/>
    </location>
</feature>
<protein>
    <submittedName>
        <fullName evidence="3">Uncharacterized protein LOC107073304</fullName>
    </submittedName>
</protein>
<dbReference type="GeneID" id="107073304"/>
<accession>A0ABM1JA92</accession>
<dbReference type="InterPro" id="IPR043502">
    <property type="entry name" value="DNA/RNA_pol_sf"/>
</dbReference>
<dbReference type="PANTHER" id="PTHR35450">
    <property type="entry name" value="REVERSE TRANSCRIPTASE DOMAIN-CONTAINING PROTEIN"/>
    <property type="match status" value="1"/>
</dbReference>
<dbReference type="PROSITE" id="PS50878">
    <property type="entry name" value="RT_POL"/>
    <property type="match status" value="1"/>
</dbReference>
<name>A0ABM1JA92_POLDO</name>
<organism evidence="2 3">
    <name type="scientific">Polistes dominula</name>
    <name type="common">European paper wasp</name>
    <name type="synonym">Vespa dominula</name>
    <dbReference type="NCBI Taxonomy" id="743375"/>
    <lineage>
        <taxon>Eukaryota</taxon>
        <taxon>Metazoa</taxon>
        <taxon>Ecdysozoa</taxon>
        <taxon>Arthropoda</taxon>
        <taxon>Hexapoda</taxon>
        <taxon>Insecta</taxon>
        <taxon>Pterygota</taxon>
        <taxon>Neoptera</taxon>
        <taxon>Endopterygota</taxon>
        <taxon>Hymenoptera</taxon>
        <taxon>Apocrita</taxon>
        <taxon>Aculeata</taxon>
        <taxon>Vespoidea</taxon>
        <taxon>Vespidae</taxon>
        <taxon>Polistinae</taxon>
        <taxon>Polistini</taxon>
        <taxon>Polistes</taxon>
    </lineage>
</organism>
<proteinExistence type="predicted"/>
<dbReference type="Pfam" id="PF00078">
    <property type="entry name" value="RVT_1"/>
    <property type="match status" value="1"/>
</dbReference>
<gene>
    <name evidence="3" type="primary">LOC107073304</name>
</gene>
<dbReference type="Proteomes" id="UP000694924">
    <property type="component" value="Unplaced"/>
</dbReference>
<keyword evidence="2" id="KW-1185">Reference proteome</keyword>
<evidence type="ECO:0000259" key="1">
    <source>
        <dbReference type="PROSITE" id="PS50878"/>
    </source>
</evidence>
<dbReference type="PANTHER" id="PTHR35450:SF2">
    <property type="entry name" value="REVERSE TRANSCRIPTASE DOMAIN-CONTAINING PROTEIN"/>
    <property type="match status" value="1"/>
</dbReference>